<keyword evidence="3" id="KW-0548">Nucleotidyltransferase</keyword>
<dbReference type="EC" id="2.7.7.60" evidence="3"/>
<reference evidence="3 4" key="1">
    <citation type="journal article" date="2006" name="Proc. Natl. Acad. Sci. U.S.A.">
        <title>Genomic analysis of the uncultivated marine crenarchaeote Cenarchaeum symbiosum.</title>
        <authorList>
            <person name="Hallam S.J."/>
            <person name="Konstantinidis K.T."/>
            <person name="Putnam N."/>
            <person name="Schleper C."/>
            <person name="Watanabe Y."/>
            <person name="Sugahara J."/>
            <person name="Preston C."/>
            <person name="de la Torre J."/>
            <person name="Richardson P.M."/>
            <person name="DeLong E.F."/>
        </authorList>
    </citation>
    <scope>NUCLEOTIDE SEQUENCE [LARGE SCALE GENOMIC DNA]</scope>
    <source>
        <strain evidence="4">A</strain>
    </source>
</reference>
<name>A0RZ35_CENSY</name>
<proteinExistence type="predicted"/>
<dbReference type="STRING" id="414004.CENSYa_1998"/>
<evidence type="ECO:0000259" key="2">
    <source>
        <dbReference type="Pfam" id="PF12804"/>
    </source>
</evidence>
<feature type="domain" description="MobA-like NTP transferase" evidence="2">
    <location>
        <begin position="2"/>
        <end position="123"/>
    </location>
</feature>
<evidence type="ECO:0000313" key="3">
    <source>
        <dbReference type="EMBL" id="ABK78602.1"/>
    </source>
</evidence>
<evidence type="ECO:0000313" key="4">
    <source>
        <dbReference type="Proteomes" id="UP000000758"/>
    </source>
</evidence>
<keyword evidence="1 3" id="KW-0808">Transferase</keyword>
<dbReference type="Proteomes" id="UP000000758">
    <property type="component" value="Chromosome"/>
</dbReference>
<dbReference type="InterPro" id="IPR029044">
    <property type="entry name" value="Nucleotide-diphossugar_trans"/>
</dbReference>
<dbReference type="EMBL" id="DP000238">
    <property type="protein sequence ID" value="ABK78602.1"/>
    <property type="molecule type" value="Genomic_DNA"/>
</dbReference>
<dbReference type="PANTHER" id="PTHR19136">
    <property type="entry name" value="MOLYBDENUM COFACTOR GUANYLYLTRANSFERASE"/>
    <property type="match status" value="1"/>
</dbReference>
<dbReference type="SUPFAM" id="SSF53448">
    <property type="entry name" value="Nucleotide-diphospho-sugar transferases"/>
    <property type="match status" value="1"/>
</dbReference>
<dbReference type="EnsemblBacteria" id="ABK78602">
    <property type="protein sequence ID" value="ABK78602"/>
    <property type="gene ID" value="CENSYa_1998"/>
</dbReference>
<gene>
    <name evidence="3" type="ordered locus">CENSYa_1998</name>
</gene>
<dbReference type="KEGG" id="csy:CENSYa_1998"/>
<protein>
    <submittedName>
        <fullName evidence="3">4-diphosphocytidyl-2C-methyl-D-erythritol synthase</fullName>
        <ecNumber evidence="3">2.7.7.60</ecNumber>
    </submittedName>
</protein>
<keyword evidence="4" id="KW-1185">Reference proteome</keyword>
<sequence>MGMIMAGGRGTRMGHTEKLLLGGTPMVLRVLDALKQSGCFGGIAAAISPNAPDTALLLEERGVRVIETGGSGYPQDLNRALSDLEGTVMAVPGDLPLLDAQVIRVLVDRCRQGDSWTSFVVSEGFLCTMGLRGGYYTEYNGKRCAYTGVSVVDAGKAGPLQEIGERLEMVNDPRIAFNVNTVQEYRIYESMRSGTRTF</sequence>
<accession>A0RZ35</accession>
<dbReference type="Pfam" id="PF12804">
    <property type="entry name" value="NTP_transf_3"/>
    <property type="match status" value="1"/>
</dbReference>
<evidence type="ECO:0000256" key="1">
    <source>
        <dbReference type="ARBA" id="ARBA00022679"/>
    </source>
</evidence>
<dbReference type="Gene3D" id="3.90.550.10">
    <property type="entry name" value="Spore Coat Polysaccharide Biosynthesis Protein SpsA, Chain A"/>
    <property type="match status" value="1"/>
</dbReference>
<dbReference type="HOGENOM" id="CLU_098907_0_0_2"/>
<dbReference type="PANTHER" id="PTHR19136:SF86">
    <property type="entry name" value="ADENOSYLCOBINAMIDE-PHOSPHATE GUANYLYLTRANSFERASE"/>
    <property type="match status" value="1"/>
</dbReference>
<organism evidence="3 4">
    <name type="scientific">Cenarchaeum symbiosum (strain A)</name>
    <dbReference type="NCBI Taxonomy" id="414004"/>
    <lineage>
        <taxon>Archaea</taxon>
        <taxon>Nitrososphaerota</taxon>
        <taxon>Candidatus Cenarchaeales</taxon>
        <taxon>Candidatus Cenarchaeaceae</taxon>
        <taxon>Candidatus Cenarchaeum</taxon>
    </lineage>
</organism>
<dbReference type="GO" id="GO:0050518">
    <property type="term" value="F:2-C-methyl-D-erythritol 4-phosphate cytidylyltransferase activity"/>
    <property type="evidence" value="ECO:0007669"/>
    <property type="project" value="UniProtKB-EC"/>
</dbReference>
<dbReference type="AlphaFoldDB" id="A0RZ35"/>
<dbReference type="InterPro" id="IPR025877">
    <property type="entry name" value="MobA-like_NTP_Trfase"/>
</dbReference>